<feature type="compositionally biased region" description="Basic and acidic residues" evidence="1">
    <location>
        <begin position="195"/>
        <end position="228"/>
    </location>
</feature>
<reference evidence="3 4" key="1">
    <citation type="submission" date="2019-06" db="EMBL/GenBank/DDBJ databases">
        <title>Sequencing the genomes of 1000 actinobacteria strains.</title>
        <authorList>
            <person name="Klenk H.-P."/>
        </authorList>
    </citation>
    <scope>NUCLEOTIDE SEQUENCE [LARGE SCALE GENOMIC DNA]</scope>
    <source>
        <strain evidence="3 4">DSM 46699</strain>
    </source>
</reference>
<evidence type="ECO:0000259" key="2">
    <source>
        <dbReference type="Pfam" id="PF13699"/>
    </source>
</evidence>
<sequence>MKGLLGHDHMAIGDDVRLNDHDCRPERPHQRSQVADDRESDRATAAAALRGSPLTPASIRSLQRAAGNAAVNSMFGEQAQAAEVQRSTVHDVLRSSGRPLDPPVRTEMESRLGDDFSDVRVHTDGAAHTAAESVQAHAFTSGSHIVFQKGRYDTSSTSGKHMLAHELTHVAQQRSGPVAGTSTSDGLKVSDPSDSFERAAEANADRAMAEPVQRHREDAAQDADRKPTPGDTFVQRDVGFEIEVGPRTFAMTPPLEKVTENPGVGNLRNAIATTGGLNGSEADWHDLNQDPRVRARRLAKQESLVTVPGLFNVEADDASSGGSNLEFVTVPFPESRKGRRQLIKALDRIKRVADQLDGRMLTADNLARAARGNALTPTPPSGDTRAEFIADGQVRDGNPQATVGVPLKNLSVLFAAAEIDKENYNTDVKDLSEKDLTGGQLIATAQRNVDRVLKEQPENQPKSDELRGLLRLIAAYLRGGAHSPTRPYFKMIAPMMGRTDFAAMFKLLGDSEREQLAANDGRLFVDLALRCADPDSPYPAGEPVLQRAGSPPSPPVAFPELTRDVWLRHITKGTDVLTQHGYPEIFPQNSLKAKEFESMGSLKDKTDFTKDRIEAPVVELRRMRQSLPVDEWKPVLLGVFDLIIQINKKKRRWHVGKKNEKQTPTYRRAQ</sequence>
<name>A0A561U846_9PSEU</name>
<feature type="domain" description="eCIS core" evidence="2">
    <location>
        <begin position="99"/>
        <end position="176"/>
    </location>
</feature>
<dbReference type="AlphaFoldDB" id="A0A561U846"/>
<accession>A0A561U846</accession>
<dbReference type="EMBL" id="VIWX01000002">
    <property type="protein sequence ID" value="TWF95521.1"/>
    <property type="molecule type" value="Genomic_DNA"/>
</dbReference>
<proteinExistence type="predicted"/>
<comment type="caution">
    <text evidence="3">The sequence shown here is derived from an EMBL/GenBank/DDBJ whole genome shotgun (WGS) entry which is preliminary data.</text>
</comment>
<dbReference type="Proteomes" id="UP000316184">
    <property type="component" value="Unassembled WGS sequence"/>
</dbReference>
<protein>
    <submittedName>
        <fullName evidence="3">Uncharacterized protein DUF4157</fullName>
    </submittedName>
</protein>
<feature type="region of interest" description="Disordered" evidence="1">
    <location>
        <begin position="172"/>
        <end position="233"/>
    </location>
</feature>
<feature type="compositionally biased region" description="Basic and acidic residues" evidence="1">
    <location>
        <begin position="17"/>
        <end position="42"/>
    </location>
</feature>
<feature type="region of interest" description="Disordered" evidence="1">
    <location>
        <begin position="17"/>
        <end position="52"/>
    </location>
</feature>
<organism evidence="3 4">
    <name type="scientific">Saccharopolyspora dendranthemae</name>
    <dbReference type="NCBI Taxonomy" id="1181886"/>
    <lineage>
        <taxon>Bacteria</taxon>
        <taxon>Bacillati</taxon>
        <taxon>Actinomycetota</taxon>
        <taxon>Actinomycetes</taxon>
        <taxon>Pseudonocardiales</taxon>
        <taxon>Pseudonocardiaceae</taxon>
        <taxon>Saccharopolyspora</taxon>
    </lineage>
</organism>
<dbReference type="RefSeq" id="WP_246110249.1">
    <property type="nucleotide sequence ID" value="NZ_VIWX01000002.1"/>
</dbReference>
<dbReference type="InterPro" id="IPR025295">
    <property type="entry name" value="eCIS_core_dom"/>
</dbReference>
<evidence type="ECO:0000313" key="3">
    <source>
        <dbReference type="EMBL" id="TWF95521.1"/>
    </source>
</evidence>
<gene>
    <name evidence="3" type="ORF">FHU35_12518</name>
</gene>
<keyword evidence="4" id="KW-1185">Reference proteome</keyword>
<feature type="compositionally biased region" description="Polar residues" evidence="1">
    <location>
        <begin position="172"/>
        <end position="185"/>
    </location>
</feature>
<evidence type="ECO:0000313" key="4">
    <source>
        <dbReference type="Proteomes" id="UP000316184"/>
    </source>
</evidence>
<evidence type="ECO:0000256" key="1">
    <source>
        <dbReference type="SAM" id="MobiDB-lite"/>
    </source>
</evidence>
<dbReference type="Pfam" id="PF13699">
    <property type="entry name" value="eCIS_core"/>
    <property type="match status" value="1"/>
</dbReference>